<accession>A0A0L7K3D5</accession>
<evidence type="ECO:0000313" key="2">
    <source>
        <dbReference type="EMBL" id="KOB52325.1"/>
    </source>
</evidence>
<organism evidence="2 3">
    <name type="scientific">Operophtera brumata</name>
    <name type="common">Winter moth</name>
    <name type="synonym">Phalaena brumata</name>
    <dbReference type="NCBI Taxonomy" id="104452"/>
    <lineage>
        <taxon>Eukaryota</taxon>
        <taxon>Metazoa</taxon>
        <taxon>Ecdysozoa</taxon>
        <taxon>Arthropoda</taxon>
        <taxon>Hexapoda</taxon>
        <taxon>Insecta</taxon>
        <taxon>Pterygota</taxon>
        <taxon>Neoptera</taxon>
        <taxon>Endopterygota</taxon>
        <taxon>Lepidoptera</taxon>
        <taxon>Glossata</taxon>
        <taxon>Ditrysia</taxon>
        <taxon>Geometroidea</taxon>
        <taxon>Geometridae</taxon>
        <taxon>Larentiinae</taxon>
        <taxon>Operophtera</taxon>
    </lineage>
</organism>
<dbReference type="Pfam" id="PF04801">
    <property type="entry name" value="RPC5"/>
    <property type="match status" value="1"/>
</dbReference>
<protein>
    <submittedName>
        <fullName evidence="2">Putative RNA polymerase III 80 kDa subunit RPC5</fullName>
    </submittedName>
</protein>
<dbReference type="GO" id="GO:0005666">
    <property type="term" value="C:RNA polymerase III complex"/>
    <property type="evidence" value="ECO:0007669"/>
    <property type="project" value="TreeGrafter"/>
</dbReference>
<reference evidence="2 3" key="1">
    <citation type="journal article" date="2015" name="Genome Biol. Evol.">
        <title>The genome of winter moth (Operophtera brumata) provides a genomic perspective on sexual dimorphism and phenology.</title>
        <authorList>
            <person name="Derks M.F."/>
            <person name="Smit S."/>
            <person name="Salis L."/>
            <person name="Schijlen E."/>
            <person name="Bossers A."/>
            <person name="Mateman C."/>
            <person name="Pijl A.S."/>
            <person name="de Ridder D."/>
            <person name="Groenen M.A."/>
            <person name="Visser M.E."/>
            <person name="Megens H.J."/>
        </authorList>
    </citation>
    <scope>NUCLEOTIDE SEQUENCE [LARGE SCALE GENOMIC DNA]</scope>
    <source>
        <strain evidence="2">WM2013NL</strain>
        <tissue evidence="2">Head and thorax</tissue>
    </source>
</reference>
<dbReference type="STRING" id="104452.A0A0L7K3D5"/>
<evidence type="ECO:0000313" key="3">
    <source>
        <dbReference type="Proteomes" id="UP000037510"/>
    </source>
</evidence>
<keyword evidence="3" id="KW-1185">Reference proteome</keyword>
<name>A0A0L7K3D5_OPEBR</name>
<dbReference type="GO" id="GO:0042797">
    <property type="term" value="P:tRNA transcription by RNA polymerase III"/>
    <property type="evidence" value="ECO:0007669"/>
    <property type="project" value="TreeGrafter"/>
</dbReference>
<sequence length="322" mass="34809">MFLFQVDVFLSKALANNLVVLQYPVRPGNRDWNDIKIKNAAIKPKNQMFRLEVALDTYSDKYCPSKGEQIAVNTDGQQESTWHVKEKDKSLYFKQGMMDKIVLESSAPCIDTKKYAVAILQDKELHITPIQVHKGGGAAAVTGRREGPRRTYCLLRAHLLGGARLRAERGRVLRAGAVDPALRGALHAPGGGAAAVTGRREGPRRTYCLLRAHLLGGARLRAERGRVLRAGAVVPALRGALHAPGGGAAAVTGRREGPRRTYSLLRAHLLGGARLRAERGRVLRAGAVDPALRGALHAPGGGAAAVTGRREGPRRTYSLLRD</sequence>
<evidence type="ECO:0000256" key="1">
    <source>
        <dbReference type="SAM" id="MobiDB-lite"/>
    </source>
</evidence>
<proteinExistence type="predicted"/>
<feature type="region of interest" description="Disordered" evidence="1">
    <location>
        <begin position="299"/>
        <end position="322"/>
    </location>
</feature>
<gene>
    <name evidence="2" type="ORF">OBRU01_25037</name>
</gene>
<dbReference type="PANTHER" id="PTHR12069">
    <property type="entry name" value="DNA-DIRECTED RNA POLYMERASES III 80 KDA POLYPEPTIDE RNA POLYMERASE III SUBUNIT 5"/>
    <property type="match status" value="1"/>
</dbReference>
<comment type="caution">
    <text evidence="2">The sequence shown here is derived from an EMBL/GenBank/DDBJ whole genome shotgun (WGS) entry which is preliminary data.</text>
</comment>
<dbReference type="EMBL" id="JTDY01012139">
    <property type="protein sequence ID" value="KOB52325.1"/>
    <property type="molecule type" value="Genomic_DNA"/>
</dbReference>
<dbReference type="PANTHER" id="PTHR12069:SF0">
    <property type="entry name" value="DNA-DIRECTED RNA POLYMERASE III SUBUNIT RPC5"/>
    <property type="match status" value="1"/>
</dbReference>
<dbReference type="InterPro" id="IPR006886">
    <property type="entry name" value="RNA_pol_III_Rpc5"/>
</dbReference>
<dbReference type="Proteomes" id="UP000037510">
    <property type="component" value="Unassembled WGS sequence"/>
</dbReference>
<feature type="compositionally biased region" description="Basic and acidic residues" evidence="1">
    <location>
        <begin position="308"/>
        <end position="322"/>
    </location>
</feature>
<dbReference type="AlphaFoldDB" id="A0A0L7K3D5"/>